<reference evidence="1 2" key="1">
    <citation type="submission" date="2016-11" db="EMBL/GenBank/DDBJ databases">
        <authorList>
            <person name="Jaros S."/>
            <person name="Januszkiewicz K."/>
            <person name="Wedrychowicz H."/>
        </authorList>
    </citation>
    <scope>NUCLEOTIDE SEQUENCE [LARGE SCALE GENOMIC DNA]</scope>
    <source>
        <strain evidence="1">NVI 5450</strain>
    </source>
</reference>
<dbReference type="AlphaFoldDB" id="A0A1L0CBY7"/>
<protein>
    <submittedName>
        <fullName evidence="1">Putative RepA protein</fullName>
    </submittedName>
</protein>
<sequence length="58" mass="6232">MSGAKGGTKSKRSGSVKKECLLSKVLAMKSQHYNHRAIAEDLNISASTVSLWLKAARS</sequence>
<organism evidence="1 2">
    <name type="scientific">Moritella viscosa</name>
    <dbReference type="NCBI Taxonomy" id="80854"/>
    <lineage>
        <taxon>Bacteria</taxon>
        <taxon>Pseudomonadati</taxon>
        <taxon>Pseudomonadota</taxon>
        <taxon>Gammaproteobacteria</taxon>
        <taxon>Alteromonadales</taxon>
        <taxon>Moritellaceae</taxon>
        <taxon>Moritella</taxon>
    </lineage>
</organism>
<evidence type="ECO:0000313" key="2">
    <source>
        <dbReference type="Proteomes" id="UP000183794"/>
    </source>
</evidence>
<dbReference type="Gene3D" id="1.10.10.60">
    <property type="entry name" value="Homeodomain-like"/>
    <property type="match status" value="1"/>
</dbReference>
<accession>A0A1L0CBY7</accession>
<gene>
    <name evidence="1" type="ORF">NVI5450_4776</name>
</gene>
<dbReference type="Proteomes" id="UP000183794">
    <property type="component" value="Unassembled WGS sequence"/>
</dbReference>
<evidence type="ECO:0000313" key="1">
    <source>
        <dbReference type="EMBL" id="SGZ19534.1"/>
    </source>
</evidence>
<proteinExistence type="predicted"/>
<dbReference type="EMBL" id="FPLD01000147">
    <property type="protein sequence ID" value="SGZ19534.1"/>
    <property type="molecule type" value="Genomic_DNA"/>
</dbReference>
<name>A0A1L0CBY7_9GAMM</name>